<proteinExistence type="predicted"/>
<reference evidence="2 3" key="1">
    <citation type="journal article" date="2018" name="Sci. Rep.">
        <title>Comparative genomics provides insights into the lifestyle and reveals functional heterogeneity of dark septate endophytic fungi.</title>
        <authorList>
            <person name="Knapp D.G."/>
            <person name="Nemeth J.B."/>
            <person name="Barry K."/>
            <person name="Hainaut M."/>
            <person name="Henrissat B."/>
            <person name="Johnson J."/>
            <person name="Kuo A."/>
            <person name="Lim J.H.P."/>
            <person name="Lipzen A."/>
            <person name="Nolan M."/>
            <person name="Ohm R.A."/>
            <person name="Tamas L."/>
            <person name="Grigoriev I.V."/>
            <person name="Spatafora J.W."/>
            <person name="Nagy L.G."/>
            <person name="Kovacs G.M."/>
        </authorList>
    </citation>
    <scope>NUCLEOTIDE SEQUENCE [LARGE SCALE GENOMIC DNA]</scope>
    <source>
        <strain evidence="2 3">DSE2036</strain>
    </source>
</reference>
<accession>A0A2V1CZ42</accession>
<dbReference type="Proteomes" id="UP000244855">
    <property type="component" value="Unassembled WGS sequence"/>
</dbReference>
<evidence type="ECO:0000313" key="3">
    <source>
        <dbReference type="Proteomes" id="UP000244855"/>
    </source>
</evidence>
<organism evidence="2 3">
    <name type="scientific">Periconia macrospinosa</name>
    <dbReference type="NCBI Taxonomy" id="97972"/>
    <lineage>
        <taxon>Eukaryota</taxon>
        <taxon>Fungi</taxon>
        <taxon>Dikarya</taxon>
        <taxon>Ascomycota</taxon>
        <taxon>Pezizomycotina</taxon>
        <taxon>Dothideomycetes</taxon>
        <taxon>Pleosporomycetidae</taxon>
        <taxon>Pleosporales</taxon>
        <taxon>Massarineae</taxon>
        <taxon>Periconiaceae</taxon>
        <taxon>Periconia</taxon>
    </lineage>
</organism>
<evidence type="ECO:0000256" key="1">
    <source>
        <dbReference type="SAM" id="Phobius"/>
    </source>
</evidence>
<keyword evidence="1" id="KW-0472">Membrane</keyword>
<keyword evidence="3" id="KW-1185">Reference proteome</keyword>
<feature type="transmembrane region" description="Helical" evidence="1">
    <location>
        <begin position="90"/>
        <end position="114"/>
    </location>
</feature>
<protein>
    <submittedName>
        <fullName evidence="2">Uncharacterized protein</fullName>
    </submittedName>
</protein>
<gene>
    <name evidence="2" type="ORF">DM02DRAFT_388045</name>
</gene>
<sequence length="146" mass="16821">MRKRIFIYLIPKPQGERNLPPVSSNYRFVPLRTICGTILSFELLFLPNLFIYLQSYEPFFFFALLLLQFFRSSLPSLLPFLKSLLCLSLLLSRPISASFFSFGLLALFLLFQLIHTASYGSNFSKREELGLTRVFLVKKPSGTPEP</sequence>
<dbReference type="AlphaFoldDB" id="A0A2V1CZ42"/>
<keyword evidence="1" id="KW-1133">Transmembrane helix</keyword>
<feature type="transmembrane region" description="Helical" evidence="1">
    <location>
        <begin position="33"/>
        <end position="53"/>
    </location>
</feature>
<name>A0A2V1CZ42_9PLEO</name>
<evidence type="ECO:0000313" key="2">
    <source>
        <dbReference type="EMBL" id="PVH90965.1"/>
    </source>
</evidence>
<keyword evidence="1" id="KW-0812">Transmembrane</keyword>
<dbReference type="EMBL" id="KZ806013">
    <property type="protein sequence ID" value="PVH90965.1"/>
    <property type="molecule type" value="Genomic_DNA"/>
</dbReference>